<dbReference type="EMBL" id="JAWSTH010000011">
    <property type="protein sequence ID" value="MDW5594022.1"/>
    <property type="molecule type" value="Genomic_DNA"/>
</dbReference>
<proteinExistence type="predicted"/>
<evidence type="ECO:0000313" key="6">
    <source>
        <dbReference type="EMBL" id="MDW5594022.1"/>
    </source>
</evidence>
<evidence type="ECO:0000256" key="3">
    <source>
        <dbReference type="ARBA" id="ARBA00023004"/>
    </source>
</evidence>
<name>A0ABU4HMS3_9ACTN</name>
<reference evidence="6 7" key="2">
    <citation type="submission" date="2023-10" db="EMBL/GenBank/DDBJ databases">
        <authorList>
            <person name="Han X.F."/>
        </authorList>
    </citation>
    <scope>NUCLEOTIDE SEQUENCE [LARGE SCALE GENOMIC DNA]</scope>
    <source>
        <strain evidence="6 7">KCTC 39840</strain>
    </source>
</reference>
<dbReference type="InterPro" id="IPR017941">
    <property type="entry name" value="Rieske_2Fe-2S"/>
</dbReference>
<dbReference type="SUPFAM" id="SSF50022">
    <property type="entry name" value="ISP domain"/>
    <property type="match status" value="1"/>
</dbReference>
<dbReference type="Gene3D" id="2.102.10.10">
    <property type="entry name" value="Rieske [2Fe-2S] iron-sulphur domain"/>
    <property type="match status" value="1"/>
</dbReference>
<keyword evidence="3" id="KW-0408">Iron</keyword>
<feature type="domain" description="Rieske" evidence="5">
    <location>
        <begin position="12"/>
        <end position="109"/>
    </location>
</feature>
<gene>
    <name evidence="6" type="ORF">R7226_06735</name>
</gene>
<keyword evidence="4" id="KW-0411">Iron-sulfur</keyword>
<dbReference type="RefSeq" id="WP_318596280.1">
    <property type="nucleotide sequence ID" value="NZ_JAWSTH010000011.1"/>
</dbReference>
<evidence type="ECO:0000256" key="4">
    <source>
        <dbReference type="ARBA" id="ARBA00023014"/>
    </source>
</evidence>
<dbReference type="PANTHER" id="PTHR21496:SF23">
    <property type="entry name" value="3-PHENYLPROPIONATE_CINNAMIC ACID DIOXYGENASE FERREDOXIN SUBUNIT"/>
    <property type="match status" value="1"/>
</dbReference>
<keyword evidence="2" id="KW-0479">Metal-binding</keyword>
<protein>
    <submittedName>
        <fullName evidence="6">Rieske 2Fe-2S domain-containing protein</fullName>
    </submittedName>
</protein>
<accession>A0ABU4HMS3</accession>
<evidence type="ECO:0000256" key="2">
    <source>
        <dbReference type="ARBA" id="ARBA00022723"/>
    </source>
</evidence>
<sequence>MTAFADTETVTWIAVGAAADVPLWEGRRVTVEGQRIAVFHTDAGFHAVDGSCPHKQGPLQDGLVADDCVTCPLHGWRFSLGTGERIGGGPDDPSLRVYPVIVHDGELMLGLPDE</sequence>
<dbReference type="Pfam" id="PF00355">
    <property type="entry name" value="Rieske"/>
    <property type="match status" value="1"/>
</dbReference>
<keyword evidence="1" id="KW-0001">2Fe-2S</keyword>
<keyword evidence="7" id="KW-1185">Reference proteome</keyword>
<evidence type="ECO:0000256" key="1">
    <source>
        <dbReference type="ARBA" id="ARBA00022714"/>
    </source>
</evidence>
<organism evidence="6 7">
    <name type="scientific">Conexibacter stalactiti</name>
    <dbReference type="NCBI Taxonomy" id="1940611"/>
    <lineage>
        <taxon>Bacteria</taxon>
        <taxon>Bacillati</taxon>
        <taxon>Actinomycetota</taxon>
        <taxon>Thermoleophilia</taxon>
        <taxon>Solirubrobacterales</taxon>
        <taxon>Conexibacteraceae</taxon>
        <taxon>Conexibacter</taxon>
    </lineage>
</organism>
<dbReference type="InterPro" id="IPR036922">
    <property type="entry name" value="Rieske_2Fe-2S_sf"/>
</dbReference>
<comment type="caution">
    <text evidence="6">The sequence shown here is derived from an EMBL/GenBank/DDBJ whole genome shotgun (WGS) entry which is preliminary data.</text>
</comment>
<dbReference type="Proteomes" id="UP001284601">
    <property type="component" value="Unassembled WGS sequence"/>
</dbReference>
<evidence type="ECO:0000259" key="5">
    <source>
        <dbReference type="PROSITE" id="PS51296"/>
    </source>
</evidence>
<evidence type="ECO:0000313" key="7">
    <source>
        <dbReference type="Proteomes" id="UP001284601"/>
    </source>
</evidence>
<dbReference type="PROSITE" id="PS51296">
    <property type="entry name" value="RIESKE"/>
    <property type="match status" value="1"/>
</dbReference>
<reference evidence="7" key="1">
    <citation type="submission" date="2023-07" db="EMBL/GenBank/DDBJ databases">
        <title>Conexibacter stalactiti sp. nov., isolated from stalactites in a lava cave and emended description of the genus Conexibacter.</title>
        <authorList>
            <person name="Lee S.D."/>
        </authorList>
    </citation>
    <scope>NUCLEOTIDE SEQUENCE [LARGE SCALE GENOMIC DNA]</scope>
    <source>
        <strain evidence="7">KCTC 39840</strain>
    </source>
</reference>
<dbReference type="PANTHER" id="PTHR21496">
    <property type="entry name" value="FERREDOXIN-RELATED"/>
    <property type="match status" value="1"/>
</dbReference>